<name>W5MK02_LEPOC</name>
<feature type="domain" description="DUF5523" evidence="2">
    <location>
        <begin position="1"/>
        <end position="69"/>
    </location>
</feature>
<reference evidence="6" key="1">
    <citation type="submission" date="2011-12" db="EMBL/GenBank/DDBJ databases">
        <title>The Draft Genome of Lepisosteus oculatus.</title>
        <authorList>
            <consortium name="The Broad Institute Genome Assembly &amp; Analysis Group"/>
            <consortium name="Computational R&amp;D Group"/>
            <consortium name="and Sequencing Platform"/>
            <person name="Di Palma F."/>
            <person name="Alfoldi J."/>
            <person name="Johnson J."/>
            <person name="Berlin A."/>
            <person name="Gnerre S."/>
            <person name="Jaffe D."/>
            <person name="MacCallum I."/>
            <person name="Young S."/>
            <person name="Walker B.J."/>
            <person name="Lander E.S."/>
            <person name="Lindblad-Toh K."/>
        </authorList>
    </citation>
    <scope>NUCLEOTIDE SEQUENCE [LARGE SCALE GENOMIC DNA]</scope>
</reference>
<organism evidence="5 6">
    <name type="scientific">Lepisosteus oculatus</name>
    <name type="common">Spotted gar</name>
    <dbReference type="NCBI Taxonomy" id="7918"/>
    <lineage>
        <taxon>Eukaryota</taxon>
        <taxon>Metazoa</taxon>
        <taxon>Chordata</taxon>
        <taxon>Craniata</taxon>
        <taxon>Vertebrata</taxon>
        <taxon>Euteleostomi</taxon>
        <taxon>Actinopterygii</taxon>
        <taxon>Neopterygii</taxon>
        <taxon>Holostei</taxon>
        <taxon>Semionotiformes</taxon>
        <taxon>Lepisosteidae</taxon>
        <taxon>Lepisosteus</taxon>
    </lineage>
</organism>
<feature type="domain" description="CEP76/DRC7 peptidase-like" evidence="4">
    <location>
        <begin position="1039"/>
        <end position="1154"/>
    </location>
</feature>
<dbReference type="Pfam" id="PF17661">
    <property type="entry name" value="DUF5523"/>
    <property type="match status" value="1"/>
</dbReference>
<dbReference type="GO" id="GO:0035869">
    <property type="term" value="C:ciliary transition zone"/>
    <property type="evidence" value="ECO:0000318"/>
    <property type="project" value="GO_Central"/>
</dbReference>
<dbReference type="InParanoid" id="W5MK02"/>
<evidence type="ECO:0000259" key="3">
    <source>
        <dbReference type="Pfam" id="PF24652"/>
    </source>
</evidence>
<dbReference type="Pfam" id="PF24656">
    <property type="entry name" value="CEPT76_peptidase"/>
    <property type="match status" value="1"/>
</dbReference>
<dbReference type="EMBL" id="AHAT01004086">
    <property type="status" value="NOT_ANNOTATED_CDS"/>
    <property type="molecule type" value="Genomic_DNA"/>
</dbReference>
<evidence type="ECO:0000313" key="5">
    <source>
        <dbReference type="Ensembl" id="ENSLOCP00000008711.1"/>
    </source>
</evidence>
<feature type="domain" description="CC2D2A N-terminal C2" evidence="1">
    <location>
        <begin position="351"/>
        <end position="524"/>
    </location>
</feature>
<dbReference type="InterPro" id="IPR056288">
    <property type="entry name" value="CEP76_C"/>
</dbReference>
<dbReference type="InterPro" id="IPR041510">
    <property type="entry name" value="DUF5523"/>
</dbReference>
<protein>
    <recommendedName>
        <fullName evidence="7">C2 domain-containing protein</fullName>
    </recommendedName>
</protein>
<dbReference type="Bgee" id="ENSLOCG00000007195">
    <property type="expression patterns" value="Expressed in testis and 1 other cell type or tissue"/>
</dbReference>
<dbReference type="Ensembl" id="ENSLOCT00000008721.1">
    <property type="protein sequence ID" value="ENSLOCP00000008711.1"/>
    <property type="gene ID" value="ENSLOCG00000007195.1"/>
</dbReference>
<keyword evidence="6" id="KW-1185">Reference proteome</keyword>
<accession>W5MK02</accession>
<dbReference type="PANTHER" id="PTHR20837:SF2">
    <property type="entry name" value="PROTEIN CC2D2B"/>
    <property type="match status" value="1"/>
</dbReference>
<evidence type="ECO:0000259" key="1">
    <source>
        <dbReference type="Pfam" id="PF15625"/>
    </source>
</evidence>
<reference evidence="5" key="3">
    <citation type="submission" date="2025-09" db="UniProtKB">
        <authorList>
            <consortium name="Ensembl"/>
        </authorList>
    </citation>
    <scope>IDENTIFICATION</scope>
</reference>
<dbReference type="PANTHER" id="PTHR20837">
    <property type="entry name" value="CENTROSOMAL PROTEIN-RELATED"/>
    <property type="match status" value="1"/>
</dbReference>
<dbReference type="OMA" id="IYWPETI"/>
<dbReference type="InterPro" id="IPR056290">
    <property type="entry name" value="CEPT76/DRC7_peptidase-like_dom"/>
</dbReference>
<dbReference type="InterPro" id="IPR028928">
    <property type="entry name" value="CC2D2AN-C2"/>
</dbReference>
<dbReference type="GO" id="GO:1905515">
    <property type="term" value="P:non-motile cilium assembly"/>
    <property type="evidence" value="ECO:0000318"/>
    <property type="project" value="GO_Central"/>
</dbReference>
<dbReference type="HOGENOM" id="CLU_001707_0_0_1"/>
<evidence type="ECO:0000313" key="6">
    <source>
        <dbReference type="Proteomes" id="UP000018468"/>
    </source>
</evidence>
<evidence type="ECO:0000259" key="2">
    <source>
        <dbReference type="Pfam" id="PF17661"/>
    </source>
</evidence>
<feature type="domain" description="Centrosomal protein of 76 kDa C-terminal" evidence="3">
    <location>
        <begin position="1180"/>
        <end position="1303"/>
    </location>
</feature>
<dbReference type="InterPro" id="IPR052434">
    <property type="entry name" value="Tectonic-like_complex_comp"/>
</dbReference>
<dbReference type="STRING" id="7918.ENSLOCP00000008711"/>
<evidence type="ECO:0000259" key="4">
    <source>
        <dbReference type="Pfam" id="PF24656"/>
    </source>
</evidence>
<dbReference type="Proteomes" id="UP000018468">
    <property type="component" value="Linkage group LG5"/>
</dbReference>
<dbReference type="Pfam" id="PF24652">
    <property type="entry name" value="CEP76_C"/>
    <property type="match status" value="1"/>
</dbReference>
<evidence type="ECO:0008006" key="7">
    <source>
        <dbReference type="Google" id="ProtNLM"/>
    </source>
</evidence>
<dbReference type="GO" id="GO:1904491">
    <property type="term" value="P:protein localization to ciliary transition zone"/>
    <property type="evidence" value="ECO:0000318"/>
    <property type="project" value="GO_Central"/>
</dbReference>
<dbReference type="Pfam" id="PF15625">
    <property type="entry name" value="CC2D2AN-C2"/>
    <property type="match status" value="1"/>
</dbReference>
<dbReference type="GeneTree" id="ENSGT00940000156590"/>
<reference evidence="5" key="2">
    <citation type="submission" date="2025-08" db="UniProtKB">
        <authorList>
            <consortium name="Ensembl"/>
        </authorList>
    </citation>
    <scope>IDENTIFICATION</scope>
</reference>
<dbReference type="eggNOG" id="KOG3639">
    <property type="taxonomic scope" value="Eukaryota"/>
</dbReference>
<sequence length="1307" mass="151428">SAKLPAKMNKRVLEEEGLYVRERPHVSKKQMNRMENRLLKEGKHWFGEDGNMIALPDPVRHSWNHKLDFPFLNDDLALKAEYVKARVNKPEHSVMLFSEMCGQVCQLDLNISSLIFTHHPLFSPEHVLASKLIQLYDSYQSREQRNVTVLMSEKLQALRHAERNLRMNVKESSAFVKKIKSLEQQVRVVQLGFRETQKMYDKERQTDLLLMKNIILTWNHIKSLRRFNKYVSTKVKLQVTKINKLFLFKLNCNANNFLQVVIRRELEQGTDSSPNNGYHPKETGNLKVVGQKNAGANQFLQKSRNCDQEIEISQVYTCEDLKKLEDCETPYQAATFQNIQKERVSEKWQRPREPILVPVLTMNEVVTPMQLCPHDEQKRRWDVQKHKLIVNIFCNEKHVSSSKKINLNNDFRVDFQQIFSILIINCPEYLRLEVSEFTHKDTNVLANIYVPFPDRNLLSSNAKPECSEFSSDRIVAPQHEGVGSNVLFHLDKREPAKICLLTSGKLLYSLSWAVDKDGFPMAPSMPQTDSYMHTGLSVLNILSATQKTWRSNKGNLLESIKHFYFDPNDPTNVELTELIKQSTGDSHPAPDYFRLGSLQEEFSFVTDEQLRESKRFRLLELRNLDVFEFSGLKQVPLHDGDISDSMFEQKRTILKVTKNKLAKEFLFSHLHLVTNFIKFVEKVLKQTRKRLARVKKRYKLSDIVTEYQDAENIVELNFNMFKRAHPLKPRRENRKSIPAHTLRDGDLKIHVGLRSAQNIPVRKQTLLRSDEMLYYAVWGGQYYLAQVQVRPSAEITFQESVHETITANGPNPYWNEDFFLDFKSVGGDYRLSSLSKIKDNIIINVFDEISLEVKESNTLKGCSLQTYSGKQWLGCVVLPFTSILQQSKVNNILRISTPPVLLGYTWSTEENFPDMRGSENESCFLSVFVTLDPPVSVKEDATGKILSVKQFPTSEDRKLLEMVYAFEKQCKAANPERRVVTTVVNEEGKKILATRFIKPLPPPPELLHDDMDTSSDHVVSFVSLIPLLPFSTDVGEECEMWITSEQCIHLAVGNRVSLAILLCNYFLYLGKKAWLILGTSVLKGETAYVLTQEMKKYILWNPSDGKCFEQFDMFCPLKTVDCLINGQNIWFNSADNSVMSMCFDVSKDSSWKPLFPSDFVLSEYAPLQTKHNYFTSNMENVKQLQKRIEKTLKKCIMDWRVQHRTRWNHQCIALLQEFLTKLEHYSGASIIEEESRKIYRKMKEYKVTGFPLHIPYVDMETVIETVYSTRIHSTEIPETEFALAVYINPYPNNILSLWIFLAALVKH</sequence>
<proteinExistence type="predicted"/>